<dbReference type="Proteomes" id="UP000243077">
    <property type="component" value="Chromosome"/>
</dbReference>
<reference evidence="3 4" key="1">
    <citation type="submission" date="2018-02" db="EMBL/GenBank/DDBJ databases">
        <title>Complete genome of the streamlined marine actinobacterium Pontimonas salivibrio CL-TW6 adapted to coastal planktonic lifestype.</title>
        <authorList>
            <person name="Cho B.C."/>
            <person name="Hardies S.C."/>
            <person name="Jang G.I."/>
            <person name="Hwang C.Y."/>
        </authorList>
    </citation>
    <scope>NUCLEOTIDE SEQUENCE [LARGE SCALE GENOMIC DNA]</scope>
    <source>
        <strain evidence="3 4">CL-TW6</strain>
    </source>
</reference>
<evidence type="ECO:0000256" key="1">
    <source>
        <dbReference type="SAM" id="MobiDB-lite"/>
    </source>
</evidence>
<evidence type="ECO:0000256" key="2">
    <source>
        <dbReference type="SAM" id="Phobius"/>
    </source>
</evidence>
<protein>
    <submittedName>
        <fullName evidence="3">Uncharacterized protein</fullName>
    </submittedName>
</protein>
<keyword evidence="2" id="KW-0472">Membrane</keyword>
<dbReference type="AlphaFoldDB" id="A0A2L2BRG5"/>
<proteinExistence type="predicted"/>
<feature type="compositionally biased region" description="Basic and acidic residues" evidence="1">
    <location>
        <begin position="107"/>
        <end position="126"/>
    </location>
</feature>
<evidence type="ECO:0000313" key="4">
    <source>
        <dbReference type="Proteomes" id="UP000243077"/>
    </source>
</evidence>
<keyword evidence="4" id="KW-1185">Reference proteome</keyword>
<organism evidence="3 4">
    <name type="scientific">Pontimonas salivibrio</name>
    <dbReference type="NCBI Taxonomy" id="1159327"/>
    <lineage>
        <taxon>Bacteria</taxon>
        <taxon>Bacillati</taxon>
        <taxon>Actinomycetota</taxon>
        <taxon>Actinomycetes</taxon>
        <taxon>Micrococcales</taxon>
        <taxon>Microbacteriaceae</taxon>
        <taxon>Pontimonas</taxon>
    </lineage>
</organism>
<sequence length="152" mass="16719">MSEGEHDELVSLLKEQIRATNRANHAVRAIVIPSTLILIFALLSIPFVLLGFAFGAGFLVVAGILLVIGAVLAIISQIRESDLSEVPDDLVSALNSATRPRMLQNRSAEDERTGNQEEQSSKKTDYAGEAACPDEQKTPEERDHYRRLYGLE</sequence>
<feature type="transmembrane region" description="Helical" evidence="2">
    <location>
        <begin position="51"/>
        <end position="75"/>
    </location>
</feature>
<accession>A0A2L2BRG5</accession>
<gene>
    <name evidence="3" type="ORF">C3B54_111300</name>
</gene>
<keyword evidence="2" id="KW-1133">Transmembrane helix</keyword>
<feature type="region of interest" description="Disordered" evidence="1">
    <location>
        <begin position="101"/>
        <end position="152"/>
    </location>
</feature>
<keyword evidence="2" id="KW-0812">Transmembrane</keyword>
<evidence type="ECO:0000313" key="3">
    <source>
        <dbReference type="EMBL" id="AVG24248.1"/>
    </source>
</evidence>
<feature type="compositionally biased region" description="Basic and acidic residues" evidence="1">
    <location>
        <begin position="134"/>
        <end position="146"/>
    </location>
</feature>
<dbReference type="EMBL" id="CP026923">
    <property type="protein sequence ID" value="AVG24248.1"/>
    <property type="molecule type" value="Genomic_DNA"/>
</dbReference>
<feature type="transmembrane region" description="Helical" evidence="2">
    <location>
        <begin position="26"/>
        <end position="45"/>
    </location>
</feature>
<dbReference type="KEGG" id="psai:C3B54_111300"/>
<name>A0A2L2BRG5_9MICO</name>